<gene>
    <name evidence="3" type="ORF">ECU09_1860</name>
</gene>
<reference evidence="3" key="1">
    <citation type="journal article" date="2013" name="Eukaryot. Cell">
        <title>Extremely Reduced Levels of Heterozygosity in the Vertebrate Pathogen Encephalitozoon cuniculi.</title>
        <authorList>
            <person name="Selman M."/>
            <person name="Sak B."/>
            <person name="Kvac M."/>
            <person name="Farinelli L."/>
            <person name="Weiss L.M."/>
            <person name="Corradi N."/>
        </authorList>
    </citation>
    <scope>NUCLEOTIDE SEQUENCE</scope>
</reference>
<evidence type="ECO:0000256" key="2">
    <source>
        <dbReference type="SAM" id="Coils"/>
    </source>
</evidence>
<dbReference type="UniPathway" id="UPA00988"/>
<organism evidence="3">
    <name type="scientific">Encephalitozoon cuniculi</name>
    <name type="common">Microsporidian parasite</name>
    <dbReference type="NCBI Taxonomy" id="6035"/>
    <lineage>
        <taxon>Eukaryota</taxon>
        <taxon>Fungi</taxon>
        <taxon>Fungi incertae sedis</taxon>
        <taxon>Microsporidia</taxon>
        <taxon>Unikaryonidae</taxon>
        <taxon>Encephalitozoon</taxon>
    </lineage>
</organism>
<dbReference type="GO" id="GO:0005829">
    <property type="term" value="C:cytosol"/>
    <property type="evidence" value="ECO:0007669"/>
    <property type="project" value="TreeGrafter"/>
</dbReference>
<dbReference type="GO" id="GO:0002926">
    <property type="term" value="P:tRNA wobble base 5-methoxycarbonylmethyl-2-thiouridinylation"/>
    <property type="evidence" value="ECO:0007669"/>
    <property type="project" value="TreeGrafter"/>
</dbReference>
<dbReference type="GO" id="GO:0033588">
    <property type="term" value="C:elongator holoenzyme complex"/>
    <property type="evidence" value="ECO:0007669"/>
    <property type="project" value="InterPro"/>
</dbReference>
<accession>M1K5L6</accession>
<comment type="function">
    <text evidence="1">Component of the elongator complex which is required for multiple tRNA modifications, including mcm5U (5-methoxycarbonylmethyl uridine), mcm5s2U (5-methoxycarbonylmethyl-2-thiouridine), and ncm5U (5-carbamoylmethyl uridine). The elongator complex catalyzes formation of carboxymethyluridine in the wobble base at position 34 in tRNAs.</text>
</comment>
<dbReference type="VEuPathDB" id="MicrosporidiaDB:AEWQ_091920"/>
<dbReference type="PANTHER" id="PTHR12747">
    <property type="entry name" value="ELONGATOR COMPLEX PROTEIN 1"/>
    <property type="match status" value="1"/>
</dbReference>
<dbReference type="VEuPathDB" id="MicrosporidiaDB:M970_091900"/>
<dbReference type="PIRSF" id="PIRSF017233">
    <property type="entry name" value="IKAP"/>
    <property type="match status" value="1"/>
</dbReference>
<evidence type="ECO:0000313" key="3">
    <source>
        <dbReference type="EMBL" id="AGE96298.1"/>
    </source>
</evidence>
<keyword evidence="1" id="KW-0539">Nucleus</keyword>
<comment type="similarity">
    <text evidence="1">Belongs to the ELP1/IKA1 family.</text>
</comment>
<dbReference type="VEuPathDB" id="MicrosporidiaDB:AEWR_091900"/>
<proteinExistence type="inferred from homology"/>
<dbReference type="InterPro" id="IPR006849">
    <property type="entry name" value="Elp1"/>
</dbReference>
<sequence>MENFFFRYMSTVEIGKGDWIYSKGYVAKESSIYDESGTKRFEIPFVPKHFHVLTFEYFLIDELDTIHLVNRSTLEMVEVGKVSDGVVLASISADEKWCVVISTREILLFDTYIDLKKSAKVEFGRAIRVEWADYGLFAVLTNKKILFYDTELNLVGRSEEREYTSLSWRSKYNIFGCSTSESVRFIEPNGLEHGDPLNVGCSELAFLENEDLLITVQHNAEGSLLKVFYTKNFRWYLKVSRQIPGKFLCTEKNTVLFRDGERIIRVFLSEEKTRHGSEYYVIDGSYMLYTDFSEKILPPPLFSVRVGFDTNIVDVFPAEKKGVILLRDRAIMFRWDGEDFINERTFLLEDEFDSIVLFDGFLVLKSGHEFLVKEVNGEEDTYITRNGDVDERKKRGTVGTRRTSTVVHQLCQTLKRYGCVGVVKHYNFEEKLYLLLGNGVIVYGSDPVHSGIDIAQRLEVCVKKSIFVHNGTKLFVDVDTTENITSFLVGEHGMITISEGTCRFFFESKQSVCQVDHKLELLCMVDFRVIGVTRHGTLETYTPKIYTLAFVKKLLADKKYKDAIDGCQRYIVPFGVFLDHDIELEKFVTECRDAHLVSFFSEALQRLGDFDFILESERARRFRKVFDLTAVLEPKDTREHFEELIGNDESIDTNSLAHLTGWGNGKGLFMRRKPYSRCLKSLPEDVKNLCGRRARDFFNEFLLSLDLKSNFKFIISLLVKVKRIDLALQVARHDLKAGVEHMLSVTNTSSIMNSALGTCNEDLIREVMKICRKDSSDFLSLVRRYRGSLQKFKINDFLGNRVDALYHISRTKMTDVEKKYIEKHGLIDEALMYEACGLSTREKGYYFNLCAELLPSDKALVLFRKAGNTEKALETAVENLYWREAMDLHGSEGREEFCELMVSRLVESEKHYEAGQLLEEFLGKSERAFAEYVKAKSMGDALRVCSDAECLMQEAREILREKLLTLNDVKESFVKYRNRLEALEEREDECMSETSFSYTENMGGGRSTRIKNRPGGRYEREFVLSRIRDIALSLVGWRNETEDLVRIFKEFGMEECTRAHNTSFDEVGRAIKTEIDSIFEVERRLLYDPNRPVVEKPDLSKWL</sequence>
<dbReference type="GO" id="GO:0005634">
    <property type="term" value="C:nucleus"/>
    <property type="evidence" value="ECO:0007669"/>
    <property type="project" value="UniProtKB-SubCell"/>
</dbReference>
<keyword evidence="1" id="KW-0963">Cytoplasm</keyword>
<dbReference type="VEuPathDB" id="MicrosporidiaDB:ECU09_1860"/>
<dbReference type="EMBL" id="KC513616">
    <property type="protein sequence ID" value="AGE96298.1"/>
    <property type="molecule type" value="Genomic_DNA"/>
</dbReference>
<dbReference type="VEuPathDB" id="MicrosporidiaDB:AEWD_091940"/>
<comment type="subcellular location">
    <subcellularLocation>
        <location evidence="1">Cytoplasm</location>
    </subcellularLocation>
    <subcellularLocation>
        <location evidence="1">Nucleus</location>
    </subcellularLocation>
</comment>
<evidence type="ECO:0000256" key="1">
    <source>
        <dbReference type="PIRNR" id="PIRNR017233"/>
    </source>
</evidence>
<dbReference type="PANTHER" id="PTHR12747:SF0">
    <property type="entry name" value="ELONGATOR COMPLEX PROTEIN 1"/>
    <property type="match status" value="1"/>
</dbReference>
<dbReference type="AlphaFoldDB" id="M1K5L6"/>
<protein>
    <recommendedName>
        <fullName evidence="1">Elongator complex protein 1</fullName>
    </recommendedName>
</protein>
<name>M1K5L6_ENCCN</name>
<dbReference type="GO" id="GO:0000049">
    <property type="term" value="F:tRNA binding"/>
    <property type="evidence" value="ECO:0007669"/>
    <property type="project" value="TreeGrafter"/>
</dbReference>
<keyword evidence="2" id="KW-0175">Coiled coil</keyword>
<feature type="coiled-coil region" evidence="2">
    <location>
        <begin position="966"/>
        <end position="993"/>
    </location>
</feature>